<evidence type="ECO:0000256" key="3">
    <source>
        <dbReference type="ARBA" id="ARBA00022490"/>
    </source>
</evidence>
<feature type="binding site" evidence="11">
    <location>
        <position position="181"/>
    </location>
    <ligand>
        <name>L-threonine</name>
        <dbReference type="ChEBI" id="CHEBI:57926"/>
    </ligand>
</feature>
<evidence type="ECO:0000256" key="5">
    <source>
        <dbReference type="ARBA" id="ARBA00022694"/>
    </source>
</evidence>
<dbReference type="InterPro" id="IPR050156">
    <property type="entry name" value="TC-AMP_synthase_SUA5"/>
</dbReference>
<comment type="subcellular location">
    <subcellularLocation>
        <location evidence="1 10">Cytoplasm</location>
    </subcellularLocation>
</comment>
<keyword evidence="7 10" id="KW-0547">Nucleotide-binding</keyword>
<evidence type="ECO:0000313" key="13">
    <source>
        <dbReference type="EMBL" id="BBB15741.1"/>
    </source>
</evidence>
<evidence type="ECO:0000256" key="2">
    <source>
        <dbReference type="ARBA" id="ARBA00007663"/>
    </source>
</evidence>
<evidence type="ECO:0000256" key="1">
    <source>
        <dbReference type="ARBA" id="ARBA00004496"/>
    </source>
</evidence>
<keyword evidence="4 10" id="KW-0808">Transferase</keyword>
<feature type="binding site" evidence="11">
    <location>
        <position position="195"/>
    </location>
    <ligand>
        <name>ATP</name>
        <dbReference type="ChEBI" id="CHEBI:30616"/>
    </ligand>
</feature>
<dbReference type="PANTHER" id="PTHR17490">
    <property type="entry name" value="SUA5"/>
    <property type="match status" value="1"/>
</dbReference>
<dbReference type="InterPro" id="IPR006070">
    <property type="entry name" value="Sua5-like_dom"/>
</dbReference>
<dbReference type="InterPro" id="IPR017945">
    <property type="entry name" value="DHBP_synth_RibB-like_a/b_dom"/>
</dbReference>
<gene>
    <name evidence="13" type="primary">sua5</name>
    <name evidence="13" type="ORF">RVIR1_12920</name>
</gene>
<dbReference type="RefSeq" id="WP_126323278.1">
    <property type="nucleotide sequence ID" value="NZ_AP018005.1"/>
</dbReference>
<comment type="similarity">
    <text evidence="2 10">Belongs to the SUA5 family.</text>
</comment>
<dbReference type="GO" id="GO:0061710">
    <property type="term" value="F:L-threonylcarbamoyladenylate synthase"/>
    <property type="evidence" value="ECO:0007669"/>
    <property type="project" value="UniProtKB-EC"/>
</dbReference>
<comment type="catalytic activity">
    <reaction evidence="9 10">
        <text>L-threonine + hydrogencarbonate + ATP = L-threonylcarbamoyladenylate + diphosphate + H2O</text>
        <dbReference type="Rhea" id="RHEA:36407"/>
        <dbReference type="ChEBI" id="CHEBI:15377"/>
        <dbReference type="ChEBI" id="CHEBI:17544"/>
        <dbReference type="ChEBI" id="CHEBI:30616"/>
        <dbReference type="ChEBI" id="CHEBI:33019"/>
        <dbReference type="ChEBI" id="CHEBI:57926"/>
        <dbReference type="ChEBI" id="CHEBI:73682"/>
        <dbReference type="EC" id="2.7.7.87"/>
    </reaction>
</comment>
<feature type="domain" description="YrdC-like" evidence="12">
    <location>
        <begin position="13"/>
        <end position="199"/>
    </location>
</feature>
<dbReference type="AlphaFoldDB" id="A0A2Z5UX96"/>
<evidence type="ECO:0000256" key="6">
    <source>
        <dbReference type="ARBA" id="ARBA00022695"/>
    </source>
</evidence>
<keyword evidence="8 10" id="KW-0067">ATP-binding</keyword>
<dbReference type="Pfam" id="PF01300">
    <property type="entry name" value="Sua5_yciO_yrdC"/>
    <property type="match status" value="1"/>
</dbReference>
<feature type="binding site" evidence="11">
    <location>
        <position position="143"/>
    </location>
    <ligand>
        <name>ATP</name>
        <dbReference type="ChEBI" id="CHEBI:30616"/>
    </ligand>
</feature>
<dbReference type="Proteomes" id="UP000282483">
    <property type="component" value="Chromosome"/>
</dbReference>
<feature type="binding site" evidence="11">
    <location>
        <position position="35"/>
    </location>
    <ligand>
        <name>L-threonine</name>
        <dbReference type="ChEBI" id="CHEBI:57926"/>
    </ligand>
</feature>
<dbReference type="PROSITE" id="PS51163">
    <property type="entry name" value="YRDC"/>
    <property type="match status" value="1"/>
</dbReference>
<evidence type="ECO:0000256" key="4">
    <source>
        <dbReference type="ARBA" id="ARBA00022679"/>
    </source>
</evidence>
<dbReference type="KEGG" id="rvi:RVIR1_12920"/>
<evidence type="ECO:0000256" key="11">
    <source>
        <dbReference type="PIRSR" id="PIRSR004930-1"/>
    </source>
</evidence>
<dbReference type="EMBL" id="AP018005">
    <property type="protein sequence ID" value="BBB15741.1"/>
    <property type="molecule type" value="Genomic_DNA"/>
</dbReference>
<dbReference type="GO" id="GO:0005737">
    <property type="term" value="C:cytoplasm"/>
    <property type="evidence" value="ECO:0007669"/>
    <property type="project" value="UniProtKB-SubCell"/>
</dbReference>
<dbReference type="InterPro" id="IPR010923">
    <property type="entry name" value="T(6)A37_SUA5"/>
</dbReference>
<evidence type="ECO:0000256" key="10">
    <source>
        <dbReference type="PIRNR" id="PIRNR004930"/>
    </source>
</evidence>
<dbReference type="SUPFAM" id="SSF55821">
    <property type="entry name" value="YrdC/RibB"/>
    <property type="match status" value="1"/>
</dbReference>
<feature type="binding site" evidence="11">
    <location>
        <position position="141"/>
    </location>
    <ligand>
        <name>L-threonine</name>
        <dbReference type="ChEBI" id="CHEBI:57926"/>
    </ligand>
</feature>
<name>A0A2Z5UX96_9COXI</name>
<dbReference type="NCBIfam" id="TIGR00057">
    <property type="entry name" value="L-threonylcarbamoyladenylate synthase"/>
    <property type="match status" value="1"/>
</dbReference>
<dbReference type="GO" id="GO:0005524">
    <property type="term" value="F:ATP binding"/>
    <property type="evidence" value="ECO:0007669"/>
    <property type="project" value="UniProtKB-UniRule"/>
</dbReference>
<dbReference type="EC" id="2.7.7.87" evidence="10"/>
<accession>A0A2Z5UX96</accession>
<reference evidence="13 14" key="1">
    <citation type="submission" date="2017-03" db="EMBL/GenBank/DDBJ databases">
        <title>The genome sequence of Candidatus Rickettsiella viridis.</title>
        <authorList>
            <person name="Nikoh N."/>
            <person name="Tsuchida T."/>
            <person name="Yamaguchi K."/>
            <person name="Maeda T."/>
            <person name="Shigenobu S."/>
            <person name="Fukatsu T."/>
        </authorList>
    </citation>
    <scope>NUCLEOTIDE SEQUENCE [LARGE SCALE GENOMIC DNA]</scope>
    <source>
        <strain evidence="13 14">Ap-RA04</strain>
    </source>
</reference>
<feature type="binding site" evidence="11">
    <location>
        <position position="151"/>
    </location>
    <ligand>
        <name>ATP</name>
        <dbReference type="ChEBI" id="CHEBI:30616"/>
    </ligand>
</feature>
<dbReference type="GO" id="GO:0008033">
    <property type="term" value="P:tRNA processing"/>
    <property type="evidence" value="ECO:0007669"/>
    <property type="project" value="UniProtKB-KW"/>
</dbReference>
<evidence type="ECO:0000259" key="12">
    <source>
        <dbReference type="PROSITE" id="PS51163"/>
    </source>
</evidence>
<dbReference type="Gene3D" id="3.90.870.10">
    <property type="entry name" value="DHBP synthase"/>
    <property type="match status" value="1"/>
</dbReference>
<dbReference type="GO" id="GO:0006450">
    <property type="term" value="P:regulation of translational fidelity"/>
    <property type="evidence" value="ECO:0007669"/>
    <property type="project" value="TreeGrafter"/>
</dbReference>
<evidence type="ECO:0000313" key="14">
    <source>
        <dbReference type="Proteomes" id="UP000282483"/>
    </source>
</evidence>
<dbReference type="GO" id="GO:0003725">
    <property type="term" value="F:double-stranded RNA binding"/>
    <property type="evidence" value="ECO:0007669"/>
    <property type="project" value="UniProtKB-UniRule"/>
</dbReference>
<keyword evidence="6 10" id="KW-0548">Nucleotidyltransferase</keyword>
<feature type="binding site" evidence="11">
    <location>
        <position position="58"/>
    </location>
    <ligand>
        <name>ATP</name>
        <dbReference type="ChEBI" id="CHEBI:30616"/>
    </ligand>
</feature>
<keyword evidence="14" id="KW-1185">Reference proteome</keyword>
<dbReference type="PIRSF" id="PIRSF004930">
    <property type="entry name" value="Tln_factor_SUA5"/>
    <property type="match status" value="1"/>
</dbReference>
<dbReference type="PANTHER" id="PTHR17490:SF16">
    <property type="entry name" value="THREONYLCARBAMOYL-AMP SYNTHASE"/>
    <property type="match status" value="1"/>
</dbReference>
<keyword evidence="3 10" id="KW-0963">Cytoplasm</keyword>
<dbReference type="GO" id="GO:0000049">
    <property type="term" value="F:tRNA binding"/>
    <property type="evidence" value="ECO:0007669"/>
    <property type="project" value="TreeGrafter"/>
</dbReference>
<keyword evidence="5 10" id="KW-0819">tRNA processing</keyword>
<evidence type="ECO:0000256" key="8">
    <source>
        <dbReference type="ARBA" id="ARBA00022840"/>
    </source>
</evidence>
<proteinExistence type="inferred from homology"/>
<comment type="function">
    <text evidence="10">Required for the formation of a threonylcarbamoyl group on adenosine at position 37 (t(6)A37) in tRNAs that read codons beginning with adenine.</text>
</comment>
<evidence type="ECO:0000256" key="7">
    <source>
        <dbReference type="ARBA" id="ARBA00022741"/>
    </source>
</evidence>
<sequence>MKIAKEKVNIMPEAQLQKLVFSLQQGGVIAFPTETVYALAGDARNVSAVKRIFRLKARPLTQPLSVLLPQNYDLAEWTNDVSPLAQRLANYFWPGPLTLIFNKKESVLSELTGGGSKIGLRVPDHPIAQAILQAFAGGLAAPSANRSTHLSPTQSLHVRQTFADKLDAIVDGGTCSIGIESTIVDVSFDIPHILRLGAISQQAIQRVIDSELIVDASVFGRIRLPLRQVERDELENTVYHYLNQGTSITVLARQPARISHVNLIWIPMPEEASDYGRVLYLCLHEAKRNTTSQILIESLPMNETWAGIRALLQS</sequence>
<protein>
    <recommendedName>
        <fullName evidence="10">Threonylcarbamoyl-AMP synthase</fullName>
        <shortName evidence="10">TC-AMP synthase</shortName>
        <ecNumber evidence="10">2.7.7.87</ecNumber>
    </recommendedName>
    <alternativeName>
        <fullName evidence="10">L-threonylcarbamoyladenylate synthase</fullName>
    </alternativeName>
</protein>
<organism evidence="13 14">
    <name type="scientific">Candidatus Rickettsiella viridis</name>
    <dbReference type="NCBI Taxonomy" id="676208"/>
    <lineage>
        <taxon>Bacteria</taxon>
        <taxon>Pseudomonadati</taxon>
        <taxon>Pseudomonadota</taxon>
        <taxon>Gammaproteobacteria</taxon>
        <taxon>Legionellales</taxon>
        <taxon>Coxiellaceae</taxon>
        <taxon>Rickettsiella</taxon>
    </lineage>
</organism>
<evidence type="ECO:0000256" key="9">
    <source>
        <dbReference type="ARBA" id="ARBA00048366"/>
    </source>
</evidence>
<dbReference type="OrthoDB" id="9814580at2"/>
<feature type="binding site" evidence="11">
    <location>
        <position position="121"/>
    </location>
    <ligand>
        <name>L-threonine</name>
        <dbReference type="ChEBI" id="CHEBI:57926"/>
    </ligand>
</feature>